<evidence type="ECO:0008006" key="7">
    <source>
        <dbReference type="Google" id="ProtNLM"/>
    </source>
</evidence>
<dbReference type="Pfam" id="PF13500">
    <property type="entry name" value="AAA_26"/>
    <property type="match status" value="1"/>
</dbReference>
<dbReference type="AlphaFoldDB" id="A0A1Y2LMF3"/>
<evidence type="ECO:0000256" key="3">
    <source>
        <dbReference type="ARBA" id="ARBA00022679"/>
    </source>
</evidence>
<evidence type="ECO:0000313" key="5">
    <source>
        <dbReference type="EMBL" id="OSS45126.1"/>
    </source>
</evidence>
<keyword evidence="2" id="KW-0032">Aminotransferase</keyword>
<dbReference type="STRING" id="105696.A0A1Y2LMF3"/>
<dbReference type="Gene3D" id="3.40.640.10">
    <property type="entry name" value="Type I PLP-dependent aspartate aminotransferase-like (Major domain)"/>
    <property type="match status" value="1"/>
</dbReference>
<dbReference type="OMA" id="KGWASRA"/>
<dbReference type="GO" id="GO:0005524">
    <property type="term" value="F:ATP binding"/>
    <property type="evidence" value="ECO:0007669"/>
    <property type="project" value="InterPro"/>
</dbReference>
<dbReference type="FunFam" id="3.90.1150.10:FF:000080">
    <property type="entry name" value="Bifunctional dethiobiotin synthetase/adenosylmethionine-8-amino-7-oxononanoate aminotransferase"/>
    <property type="match status" value="1"/>
</dbReference>
<dbReference type="SUPFAM" id="SSF52540">
    <property type="entry name" value="P-loop containing nucleoside triphosphate hydrolases"/>
    <property type="match status" value="1"/>
</dbReference>
<dbReference type="GO" id="GO:0030170">
    <property type="term" value="F:pyridoxal phosphate binding"/>
    <property type="evidence" value="ECO:0007669"/>
    <property type="project" value="InterPro"/>
</dbReference>
<dbReference type="GO" id="GO:0000287">
    <property type="term" value="F:magnesium ion binding"/>
    <property type="evidence" value="ECO:0007669"/>
    <property type="project" value="InterPro"/>
</dbReference>
<dbReference type="SUPFAM" id="SSF53383">
    <property type="entry name" value="PLP-dependent transferases"/>
    <property type="match status" value="1"/>
</dbReference>
<dbReference type="HAMAP" id="MF_00336">
    <property type="entry name" value="BioD"/>
    <property type="match status" value="1"/>
</dbReference>
<accession>A0A1Y2LMF3</accession>
<evidence type="ECO:0000256" key="4">
    <source>
        <dbReference type="ARBA" id="ARBA00022898"/>
    </source>
</evidence>
<dbReference type="InterPro" id="IPR005814">
    <property type="entry name" value="Aminotrans_3"/>
</dbReference>
<dbReference type="GO" id="GO:0004015">
    <property type="term" value="F:adenosylmethionine-8-amino-7-oxononanoate transaminase activity"/>
    <property type="evidence" value="ECO:0007669"/>
    <property type="project" value="TreeGrafter"/>
</dbReference>
<reference evidence="5 6" key="1">
    <citation type="journal article" date="2017" name="Genome Announc.">
        <title>Genome sequence of the saprophytic ascomycete Epicoccum nigrum ICMP 19927 strain isolated from New Zealand.</title>
        <authorList>
            <person name="Fokin M."/>
            <person name="Fleetwood D."/>
            <person name="Weir B.S."/>
            <person name="Villas-Boas S.G."/>
        </authorList>
    </citation>
    <scope>NUCLEOTIDE SEQUENCE [LARGE SCALE GENOMIC DNA]</scope>
    <source>
        <strain evidence="5 6">ICMP 19927</strain>
    </source>
</reference>
<dbReference type="InterPro" id="IPR015421">
    <property type="entry name" value="PyrdxlP-dep_Trfase_major"/>
</dbReference>
<dbReference type="GO" id="GO:0004141">
    <property type="term" value="F:dethiobiotin synthase activity"/>
    <property type="evidence" value="ECO:0007669"/>
    <property type="project" value="InterPro"/>
</dbReference>
<dbReference type="GO" id="GO:0009102">
    <property type="term" value="P:biotin biosynthetic process"/>
    <property type="evidence" value="ECO:0007669"/>
    <property type="project" value="UniProtKB-UniPathway"/>
</dbReference>
<keyword evidence="3" id="KW-0808">Transferase</keyword>
<dbReference type="Gene3D" id="3.40.50.300">
    <property type="entry name" value="P-loop containing nucleotide triphosphate hydrolases"/>
    <property type="match status" value="1"/>
</dbReference>
<evidence type="ECO:0000313" key="6">
    <source>
        <dbReference type="Proteomes" id="UP000193240"/>
    </source>
</evidence>
<dbReference type="PANTHER" id="PTHR42684">
    <property type="entry name" value="ADENOSYLMETHIONINE-8-AMINO-7-OXONONANOATE AMINOTRANSFERASE"/>
    <property type="match status" value="1"/>
</dbReference>
<dbReference type="InterPro" id="IPR049704">
    <property type="entry name" value="Aminotrans_3_PPA_site"/>
</dbReference>
<dbReference type="CDD" id="cd03109">
    <property type="entry name" value="DTBS"/>
    <property type="match status" value="1"/>
</dbReference>
<dbReference type="Pfam" id="PF00202">
    <property type="entry name" value="Aminotran_3"/>
    <property type="match status" value="2"/>
</dbReference>
<keyword evidence="4" id="KW-0663">Pyridoxal phosphate</keyword>
<keyword evidence="6" id="KW-1185">Reference proteome</keyword>
<protein>
    <recommendedName>
        <fullName evidence="7">Dethiobiotin synthase</fullName>
    </recommendedName>
</protein>
<dbReference type="EMBL" id="KZ107855">
    <property type="protein sequence ID" value="OSS45126.1"/>
    <property type="molecule type" value="Genomic_DNA"/>
</dbReference>
<dbReference type="UniPathway" id="UPA00078"/>
<dbReference type="InterPro" id="IPR015422">
    <property type="entry name" value="PyrdxlP-dep_Trfase_small"/>
</dbReference>
<evidence type="ECO:0000256" key="2">
    <source>
        <dbReference type="ARBA" id="ARBA00022576"/>
    </source>
</evidence>
<evidence type="ECO:0000256" key="1">
    <source>
        <dbReference type="ARBA" id="ARBA00004173"/>
    </source>
</evidence>
<dbReference type="InterPro" id="IPR015424">
    <property type="entry name" value="PyrdxlP-dep_Trfase"/>
</dbReference>
<dbReference type="PROSITE" id="PS00600">
    <property type="entry name" value="AA_TRANSFER_CLASS_3"/>
    <property type="match status" value="1"/>
</dbReference>
<dbReference type="InterPro" id="IPR004472">
    <property type="entry name" value="DTB_synth_BioD"/>
</dbReference>
<dbReference type="InterPro" id="IPR027417">
    <property type="entry name" value="P-loop_NTPase"/>
</dbReference>
<organism evidence="5 6">
    <name type="scientific">Epicoccum nigrum</name>
    <name type="common">Soil fungus</name>
    <name type="synonym">Epicoccum purpurascens</name>
    <dbReference type="NCBI Taxonomy" id="105696"/>
    <lineage>
        <taxon>Eukaryota</taxon>
        <taxon>Fungi</taxon>
        <taxon>Dikarya</taxon>
        <taxon>Ascomycota</taxon>
        <taxon>Pezizomycotina</taxon>
        <taxon>Dothideomycetes</taxon>
        <taxon>Pleosporomycetidae</taxon>
        <taxon>Pleosporales</taxon>
        <taxon>Pleosporineae</taxon>
        <taxon>Didymellaceae</taxon>
        <taxon>Epicoccum</taxon>
    </lineage>
</organism>
<proteinExistence type="inferred from homology"/>
<name>A0A1Y2LMF3_EPING</name>
<dbReference type="Gene3D" id="3.90.1150.10">
    <property type="entry name" value="Aspartate Aminotransferase, domain 1"/>
    <property type="match status" value="2"/>
</dbReference>
<dbReference type="PANTHER" id="PTHR42684:SF3">
    <property type="entry name" value="ADENOSYLMETHIONINE-8-AMINO-7-OXONONANOATE AMINOTRANSFERASE"/>
    <property type="match status" value="1"/>
</dbReference>
<comment type="subcellular location">
    <subcellularLocation>
        <location evidence="1">Mitochondrion</location>
    </subcellularLocation>
</comment>
<dbReference type="Proteomes" id="UP000193240">
    <property type="component" value="Unassembled WGS sequence"/>
</dbReference>
<dbReference type="InParanoid" id="A0A1Y2LMF3"/>
<gene>
    <name evidence="5" type="ORF">B5807_09165</name>
</gene>
<dbReference type="GO" id="GO:0005739">
    <property type="term" value="C:mitochondrion"/>
    <property type="evidence" value="ECO:0007669"/>
    <property type="project" value="UniProtKB-SubCell"/>
</dbReference>
<sequence length="818" mass="91796">MSRVSGGLWKNYIAVQIYGANTNVGKTVFSTLLGLRFKNGFKEQNWKFKIQYIKPVSTGPFNDRDDNYVQRYLGQSVSTLYQFENPVSPHIAAREAKDIPNDNHLNILLQRQLRSGAHALTSSPAGWGFCIVETAGGVLSPGPSGTPQADIYRPLRLPAVLVGDHKLGGIASTISAAESLIMRGYDLDAVVCFDDQSKYQNAEYLTRYFNDKLRIPVYTIPWIPHDINSKDKHDEETSMRQYYSETSKHPDILRVASRIYKQHRERTENLESMASRTHQTIWHPFTQHKHVENPDDVLVFDSAYGDFFQVKSTSRSGEDTASNMLYAAFDGSASWWTQGLGHGDPQLALQAAYAAGRYGHIMFAGATHEPALKLAERVLKGLQNPRLTKIFYTDNGSTATEVGIKMGVRAACKHYNWNGAEEPVGVLGLKGSYHGDTIGAMDASEPCVFNEKVDWYRGRGYWFDYPTFKLKDGRWTVEPPTGMEEEFGPAQYFAEQDDIFDLETRGESPHYEAYIESILDRLVKKEGRKFGALVMEPVILGAGGMIFVDPLFQKSLARVVRRYNFATSESDLPAAKDEHAWTGLPVMFDEVFTGLYRLGRFSSASFLDVHPDISVHAKLLTGGLLPLSITAASDSIFQAFWGDEKSEALLHGHSYTAHPIGSHVASESLIRMQGLKYGPTWWQYKCNWQPGDTSALITKEQKQEKPWKSRVNDDNIWSFWSKEFVLDLSQHKRVDHVNALGSVLAVSLKDESGAGYTSSAAVGLRDALLFQKSKVQIHSRILGNVIYLMASMITKKKDIEIVEEVFKKKLDAMDQEAQ</sequence>